<comment type="similarity">
    <text evidence="3 8">Belongs to the PTPA-type PPIase family.</text>
</comment>
<keyword evidence="6 8" id="KW-0413">Isomerase</keyword>
<dbReference type="GO" id="GO:0005737">
    <property type="term" value="C:cytoplasm"/>
    <property type="evidence" value="ECO:0007669"/>
    <property type="project" value="UniProtKB-SubCell"/>
</dbReference>
<dbReference type="GO" id="GO:0008160">
    <property type="term" value="F:protein tyrosine phosphatase activator activity"/>
    <property type="evidence" value="ECO:0007669"/>
    <property type="project" value="TreeGrafter"/>
</dbReference>
<dbReference type="GO" id="GO:0005634">
    <property type="term" value="C:nucleus"/>
    <property type="evidence" value="ECO:0007669"/>
    <property type="project" value="TreeGrafter"/>
</dbReference>
<evidence type="ECO:0000256" key="3">
    <source>
        <dbReference type="ARBA" id="ARBA00011019"/>
    </source>
</evidence>
<dbReference type="InterPro" id="IPR043170">
    <property type="entry name" value="PTPA_C_lid"/>
</dbReference>
<dbReference type="PIRSF" id="PIRSF016325">
    <property type="entry name" value="Phstyr_phstse_ac"/>
    <property type="match status" value="1"/>
</dbReference>
<feature type="region of interest" description="Disordered" evidence="9">
    <location>
        <begin position="350"/>
        <end position="376"/>
    </location>
</feature>
<dbReference type="InterPro" id="IPR004327">
    <property type="entry name" value="Phstyr_phstse_ac"/>
</dbReference>
<dbReference type="EMBL" id="SOZI01000122">
    <property type="protein sequence ID" value="TNY18769.1"/>
    <property type="molecule type" value="Genomic_DNA"/>
</dbReference>
<protein>
    <recommendedName>
        <fullName evidence="8">Serine/threonine-protein phosphatase 2A activator</fullName>
        <ecNumber evidence="8">5.2.1.8</ecNumber>
    </recommendedName>
    <alternativeName>
        <fullName evidence="8">Phosphotyrosyl phosphatase activator</fullName>
    </alternativeName>
</protein>
<dbReference type="Gene3D" id="1.20.120.1150">
    <property type="match status" value="1"/>
</dbReference>
<accession>A0A5C5FR32</accession>
<evidence type="ECO:0000313" key="10">
    <source>
        <dbReference type="EMBL" id="TNY18769.1"/>
    </source>
</evidence>
<dbReference type="EC" id="5.2.1.8" evidence="8"/>
<dbReference type="SUPFAM" id="SSF140984">
    <property type="entry name" value="PTPA-like"/>
    <property type="match status" value="1"/>
</dbReference>
<evidence type="ECO:0000313" key="11">
    <source>
        <dbReference type="Proteomes" id="UP000311382"/>
    </source>
</evidence>
<dbReference type="OrthoDB" id="16120at2759"/>
<evidence type="ECO:0000256" key="6">
    <source>
        <dbReference type="ARBA" id="ARBA00023235"/>
    </source>
</evidence>
<keyword evidence="5 8" id="KW-0697">Rotamase</keyword>
<proteinExistence type="inferred from homology"/>
<name>A0A5C5FR32_9BASI</name>
<reference evidence="10 11" key="1">
    <citation type="submission" date="2019-03" db="EMBL/GenBank/DDBJ databases">
        <title>Rhodosporidium diobovatum UCD-FST 08-225 genome sequencing, assembly, and annotation.</title>
        <authorList>
            <person name="Fakankun I.U."/>
            <person name="Fristensky B."/>
            <person name="Levin D.B."/>
        </authorList>
    </citation>
    <scope>NUCLEOTIDE SEQUENCE [LARGE SCALE GENOMIC DNA]</scope>
    <source>
        <strain evidence="10 11">UCD-FST 08-225</strain>
    </source>
</reference>
<dbReference type="GO" id="GO:0000159">
    <property type="term" value="C:protein phosphatase type 2A complex"/>
    <property type="evidence" value="ECO:0007669"/>
    <property type="project" value="TreeGrafter"/>
</dbReference>
<evidence type="ECO:0000256" key="1">
    <source>
        <dbReference type="ARBA" id="ARBA00000971"/>
    </source>
</evidence>
<keyword evidence="11" id="KW-1185">Reference proteome</keyword>
<dbReference type="CDD" id="cd04087">
    <property type="entry name" value="PTPA"/>
    <property type="match status" value="1"/>
</dbReference>
<evidence type="ECO:0000256" key="9">
    <source>
        <dbReference type="SAM" id="MobiDB-lite"/>
    </source>
</evidence>
<dbReference type="InterPro" id="IPR037218">
    <property type="entry name" value="PTPA_sf"/>
</dbReference>
<dbReference type="Pfam" id="PF03095">
    <property type="entry name" value="PTPA"/>
    <property type="match status" value="1"/>
</dbReference>
<dbReference type="AlphaFoldDB" id="A0A5C5FR32"/>
<comment type="catalytic activity">
    <reaction evidence="1 8">
        <text>[protein]-peptidylproline (omega=180) = [protein]-peptidylproline (omega=0)</text>
        <dbReference type="Rhea" id="RHEA:16237"/>
        <dbReference type="Rhea" id="RHEA-COMP:10747"/>
        <dbReference type="Rhea" id="RHEA-COMP:10748"/>
        <dbReference type="ChEBI" id="CHEBI:83833"/>
        <dbReference type="ChEBI" id="CHEBI:83834"/>
        <dbReference type="EC" id="5.2.1.8"/>
    </reaction>
</comment>
<keyword evidence="4 8" id="KW-0963">Cytoplasm</keyword>
<comment type="caution">
    <text evidence="10">The sequence shown here is derived from an EMBL/GenBank/DDBJ whole genome shotgun (WGS) entry which is preliminary data.</text>
</comment>
<organism evidence="10 11">
    <name type="scientific">Rhodotorula diobovata</name>
    <dbReference type="NCBI Taxonomy" id="5288"/>
    <lineage>
        <taxon>Eukaryota</taxon>
        <taxon>Fungi</taxon>
        <taxon>Dikarya</taxon>
        <taxon>Basidiomycota</taxon>
        <taxon>Pucciniomycotina</taxon>
        <taxon>Microbotryomycetes</taxon>
        <taxon>Sporidiobolales</taxon>
        <taxon>Sporidiobolaceae</taxon>
        <taxon>Rhodotorula</taxon>
    </lineage>
</organism>
<dbReference type="PANTHER" id="PTHR10012:SF5">
    <property type="entry name" value="SERINE_THREONINE-PROTEIN PHOSPHATASE 2A ACTIVATOR 2"/>
    <property type="match status" value="1"/>
</dbReference>
<evidence type="ECO:0000256" key="5">
    <source>
        <dbReference type="ARBA" id="ARBA00023110"/>
    </source>
</evidence>
<evidence type="ECO:0000256" key="2">
    <source>
        <dbReference type="ARBA" id="ARBA00004496"/>
    </source>
</evidence>
<evidence type="ECO:0000256" key="7">
    <source>
        <dbReference type="ARBA" id="ARBA00025287"/>
    </source>
</evidence>
<dbReference type="FunFam" id="1.20.120.1150:FF:000002">
    <property type="entry name" value="Serine/threonine-protein phosphatase 2A activator"/>
    <property type="match status" value="1"/>
</dbReference>
<dbReference type="PANTHER" id="PTHR10012">
    <property type="entry name" value="SERINE/THREONINE-PROTEIN PHOSPHATASE 2A REGULATORY SUBUNIT B"/>
    <property type="match status" value="1"/>
</dbReference>
<dbReference type="STRING" id="5288.A0A5C5FR32"/>
<evidence type="ECO:0000256" key="8">
    <source>
        <dbReference type="RuleBase" id="RU361210"/>
    </source>
</evidence>
<dbReference type="GO" id="GO:0003755">
    <property type="term" value="F:peptidyl-prolyl cis-trans isomerase activity"/>
    <property type="evidence" value="ECO:0007669"/>
    <property type="project" value="UniProtKB-KW"/>
</dbReference>
<sequence length="376" mass="41636">MASDTTSPSAPMQPTKRIVSKAHLDAWLTSPTHADVVAFVQDLNDSVVGVKLTDKVPSSPAVDALVDVLDVVERLYNETPPVDNGTSRFGNPAFRDFYDKVASHASELHGKIPGLDTAYVNELSVYLCECWGNRTRVDYGSGMELNFLCWLLCLKKLGVLTKEDSTAVVIKVFWKYMRIARLLQTGYWLEPAGSHGAQGLDDYHFAVFIFGSAQLKNHKYLRPKCIHDDEILEEFAKDYMYLSYVQFINSIKTASLRWHSPMLDDISGVKTWDKVNQGMLKMYAAEVLAKLPVAQHFLFGSLLPYPDASGLDAHQEEAGVHADEHGHLHVRGEGFEDCCGIAIPAPFAAAEQQKHGAGGPPRPLGTTSTVRRIPFD</sequence>
<comment type="subcellular location">
    <subcellularLocation>
        <location evidence="2 8">Cytoplasm</location>
    </subcellularLocation>
</comment>
<dbReference type="GO" id="GO:0007052">
    <property type="term" value="P:mitotic spindle organization"/>
    <property type="evidence" value="ECO:0007669"/>
    <property type="project" value="TreeGrafter"/>
</dbReference>
<dbReference type="Proteomes" id="UP000311382">
    <property type="component" value="Unassembled WGS sequence"/>
</dbReference>
<comment type="function">
    <text evidence="7">PPIases accelerate the folding of proteins. It catalyzes the cis-trans isomerization of proline imidic peptide bonds in oligopeptides. Acts as a regulatory subunit for PP2A-like phosphatases modulating their activity or substrate specificity, probably by inducing a conformational change in the catalytic subunit, a direct target of the PPIase. Can reactivate inactive phosphatase PP2A-phosphatase methylesterase complexes (PP2Ai) in presence of ATP and Mg(2+) by dissociating the inactive form from the complex.</text>
</comment>
<evidence type="ECO:0000256" key="4">
    <source>
        <dbReference type="ARBA" id="ARBA00022490"/>
    </source>
</evidence>
<gene>
    <name evidence="10" type="ORF">DMC30DRAFT_354961</name>
</gene>